<dbReference type="AlphaFoldDB" id="A0A8J4X0F1"/>
<evidence type="ECO:0000313" key="2">
    <source>
        <dbReference type="Proteomes" id="UP000727407"/>
    </source>
</evidence>
<accession>A0A8J4X0F1</accession>
<name>A0A8J4X0F1_CLAMG</name>
<evidence type="ECO:0000313" key="1">
    <source>
        <dbReference type="EMBL" id="KAF5889038.1"/>
    </source>
</evidence>
<organism evidence="1 2">
    <name type="scientific">Clarias magur</name>
    <name type="common">Asian catfish</name>
    <name type="synonym">Macropteronotus magur</name>
    <dbReference type="NCBI Taxonomy" id="1594786"/>
    <lineage>
        <taxon>Eukaryota</taxon>
        <taxon>Metazoa</taxon>
        <taxon>Chordata</taxon>
        <taxon>Craniata</taxon>
        <taxon>Vertebrata</taxon>
        <taxon>Euteleostomi</taxon>
        <taxon>Actinopterygii</taxon>
        <taxon>Neopterygii</taxon>
        <taxon>Teleostei</taxon>
        <taxon>Ostariophysi</taxon>
        <taxon>Siluriformes</taxon>
        <taxon>Clariidae</taxon>
        <taxon>Clarias</taxon>
    </lineage>
</organism>
<dbReference type="EMBL" id="QNUK01000874">
    <property type="protein sequence ID" value="KAF5889038.1"/>
    <property type="molecule type" value="Genomic_DNA"/>
</dbReference>
<comment type="caution">
    <text evidence="1">The sequence shown here is derived from an EMBL/GenBank/DDBJ whole genome shotgun (WGS) entry which is preliminary data.</text>
</comment>
<keyword evidence="2" id="KW-1185">Reference proteome</keyword>
<protein>
    <submittedName>
        <fullName evidence="1">Mycothiol acetyltransferase</fullName>
    </submittedName>
</protein>
<reference evidence="1" key="1">
    <citation type="submission" date="2020-07" db="EMBL/GenBank/DDBJ databases">
        <title>Clarias magur genome sequencing, assembly and annotation.</title>
        <authorList>
            <person name="Kushwaha B."/>
            <person name="Kumar R."/>
            <person name="Das P."/>
            <person name="Joshi C.G."/>
            <person name="Kumar D."/>
            <person name="Nagpure N.S."/>
            <person name="Pandey M."/>
            <person name="Agarwal S."/>
            <person name="Srivastava S."/>
            <person name="Singh M."/>
            <person name="Sahoo L."/>
            <person name="Jayasankar P."/>
            <person name="Meher P.K."/>
            <person name="Koringa P.G."/>
            <person name="Iquebal M.A."/>
            <person name="Das S.P."/>
            <person name="Bit A."/>
            <person name="Patnaik S."/>
            <person name="Patel N."/>
            <person name="Shah T.M."/>
            <person name="Hinsu A."/>
            <person name="Jena J.K."/>
        </authorList>
    </citation>
    <scope>NUCLEOTIDE SEQUENCE</scope>
    <source>
        <strain evidence="1">CIFAMagur01</strain>
        <tissue evidence="1">Testis</tissue>
    </source>
</reference>
<proteinExistence type="predicted"/>
<sequence>MRERPDWFEPVVGRKASQYTRGMHWGGRQRYWPKLFLQMQFLGVVDARFDSGLKMTHLQPTA</sequence>
<dbReference type="Proteomes" id="UP000727407">
    <property type="component" value="Unassembled WGS sequence"/>
</dbReference>
<gene>
    <name evidence="1" type="primary">mshD</name>
    <name evidence="1" type="ORF">DAT39_021257</name>
</gene>